<dbReference type="GO" id="GO:0006814">
    <property type="term" value="P:sodium ion transport"/>
    <property type="evidence" value="ECO:0007669"/>
    <property type="project" value="UniProtKB-KW"/>
</dbReference>
<dbReference type="RefSeq" id="WP_101029815.1">
    <property type="nucleotide sequence ID" value="NZ_CABMMZ010000073.1"/>
</dbReference>
<feature type="transmembrane region" description="Helical" evidence="11">
    <location>
        <begin position="154"/>
        <end position="177"/>
    </location>
</feature>
<keyword evidence="14" id="KW-1185">Reference proteome</keyword>
<evidence type="ECO:0000256" key="4">
    <source>
        <dbReference type="ARBA" id="ARBA00022449"/>
    </source>
</evidence>
<reference evidence="13" key="1">
    <citation type="journal article" date="2018" name="Environ. Microbiol.">
        <title>Sporulation capability and amylosome conservation among diverse human colonic and rumen isolates of the keystone starch-degrader Ruminococcus bromii.</title>
        <authorList>
            <person name="Mukhopadhya I."/>
            <person name="Morais S."/>
            <person name="Laverde-Gomez J."/>
            <person name="Sheridan P.O."/>
            <person name="Walker A.W."/>
            <person name="Kelly W."/>
            <person name="Klieve A.V."/>
            <person name="Ouwerkerk D."/>
            <person name="Duncan S.H."/>
            <person name="Louis P."/>
            <person name="Koropatkin N."/>
            <person name="Cockburn D."/>
            <person name="Kibler R."/>
            <person name="Cooper P.J."/>
            <person name="Sandoval C."/>
            <person name="Crost E."/>
            <person name="Juge N."/>
            <person name="Bayer E.A."/>
            <person name="Flint H.J."/>
        </authorList>
    </citation>
    <scope>NUCLEOTIDE SEQUENCE [LARGE SCALE GENOMIC DNA]</scope>
    <source>
        <strain evidence="13">ATCC 27255</strain>
    </source>
</reference>
<dbReference type="GO" id="GO:1902600">
    <property type="term" value="P:proton transmembrane transport"/>
    <property type="evidence" value="ECO:0007669"/>
    <property type="project" value="InterPro"/>
</dbReference>
<feature type="transmembrane region" description="Helical" evidence="11">
    <location>
        <begin position="362"/>
        <end position="381"/>
    </location>
</feature>
<dbReference type="EMBL" id="NNSR01000073">
    <property type="protein sequence ID" value="PKD27044.1"/>
    <property type="molecule type" value="Genomic_DNA"/>
</dbReference>
<keyword evidence="7" id="KW-0915">Sodium</keyword>
<sequence>MEINTLDILKNLAIILVAAKLLGIVARKLGAPQVVGEIIAGLIVGPCMLNFVSYDGFISGMAEIGVILLMFSAGLGTDLKELIKTGPVALLVAFAGVIVSVAGGAAVYLLFGFGDGDLAMLEAVFMGTILAATSVSITVQALKEMGHLKGRVATTILSAAIIDDVIGIVLLTVVIGFKSPDVQPASVCINIVLFFVLAFILGFALYFLFKWLDKLWPHSRRIPIFGLVLCFACAYCAEEFFGIADITGAYVAGIILCNIKDSQYIERKMDVSSYMIFGPVFFASIGLQTSFNDFNLSMLWFSIALVAVALLTKVIGCGGTAKLCKFNMPDSLKIGVGMMNRGEVGLIVAKKGLDTGLMAPQFFAPIIILIIVSSLATPILLKVVYKKWPGKENEEADNRSEKLAENEKYLTQEVVGATYNITEDNFKDKSKDE</sequence>
<evidence type="ECO:0000256" key="10">
    <source>
        <dbReference type="ARBA" id="ARBA00023201"/>
    </source>
</evidence>
<feature type="transmembrane region" description="Helical" evidence="11">
    <location>
        <begin position="189"/>
        <end position="209"/>
    </location>
</feature>
<feature type="transmembrane region" description="Helical" evidence="11">
    <location>
        <begin position="271"/>
        <end position="291"/>
    </location>
</feature>
<feature type="transmembrane region" description="Helical" evidence="11">
    <location>
        <begin position="123"/>
        <end position="142"/>
    </location>
</feature>
<dbReference type="PANTHER" id="PTHR43562">
    <property type="entry name" value="NAPA-TYPE SODIUM/HYDROGEN ANTIPORTER"/>
    <property type="match status" value="1"/>
</dbReference>
<dbReference type="PANTHER" id="PTHR43562:SF3">
    <property type="entry name" value="SODIUM ION_PROTON EXCHANGER (EUROFUNG)"/>
    <property type="match status" value="1"/>
</dbReference>
<keyword evidence="8" id="KW-0406">Ion transport</keyword>
<evidence type="ECO:0000256" key="9">
    <source>
        <dbReference type="ARBA" id="ARBA00023136"/>
    </source>
</evidence>
<dbReference type="Pfam" id="PF00999">
    <property type="entry name" value="Na_H_Exchanger"/>
    <property type="match status" value="1"/>
</dbReference>
<evidence type="ECO:0000256" key="11">
    <source>
        <dbReference type="SAM" id="Phobius"/>
    </source>
</evidence>
<accession>A0A2N0UJ78</accession>
<protein>
    <submittedName>
        <fullName evidence="13">Inner membrane protein YbaL</fullName>
    </submittedName>
</protein>
<evidence type="ECO:0000256" key="8">
    <source>
        <dbReference type="ARBA" id="ARBA00023065"/>
    </source>
</evidence>
<dbReference type="GO" id="GO:0016020">
    <property type="term" value="C:membrane"/>
    <property type="evidence" value="ECO:0007669"/>
    <property type="project" value="UniProtKB-SubCell"/>
</dbReference>
<dbReference type="Gene3D" id="1.20.1530.20">
    <property type="match status" value="1"/>
</dbReference>
<feature type="domain" description="Cation/H+ exchanger transmembrane" evidence="12">
    <location>
        <begin position="18"/>
        <end position="383"/>
    </location>
</feature>
<dbReference type="AlphaFoldDB" id="A0A2N0UJ78"/>
<dbReference type="Proteomes" id="UP000233425">
    <property type="component" value="Unassembled WGS sequence"/>
</dbReference>
<evidence type="ECO:0000256" key="6">
    <source>
        <dbReference type="ARBA" id="ARBA00022989"/>
    </source>
</evidence>
<organism evidence="13 14">
    <name type="scientific">Ruminococcus bromii</name>
    <dbReference type="NCBI Taxonomy" id="40518"/>
    <lineage>
        <taxon>Bacteria</taxon>
        <taxon>Bacillati</taxon>
        <taxon>Bacillota</taxon>
        <taxon>Clostridia</taxon>
        <taxon>Eubacteriales</taxon>
        <taxon>Oscillospiraceae</taxon>
        <taxon>Ruminococcus</taxon>
    </lineage>
</organism>
<keyword evidence="5 11" id="KW-0812">Transmembrane</keyword>
<feature type="transmembrane region" description="Helical" evidence="11">
    <location>
        <begin position="221"/>
        <end position="237"/>
    </location>
</feature>
<evidence type="ECO:0000313" key="13">
    <source>
        <dbReference type="EMBL" id="PKD27044.1"/>
    </source>
</evidence>
<evidence type="ECO:0000256" key="7">
    <source>
        <dbReference type="ARBA" id="ARBA00023053"/>
    </source>
</evidence>
<evidence type="ECO:0000256" key="3">
    <source>
        <dbReference type="ARBA" id="ARBA00022448"/>
    </source>
</evidence>
<evidence type="ECO:0000256" key="2">
    <source>
        <dbReference type="ARBA" id="ARBA00005551"/>
    </source>
</evidence>
<feature type="transmembrane region" description="Helical" evidence="11">
    <location>
        <begin position="297"/>
        <end position="319"/>
    </location>
</feature>
<keyword evidence="9 11" id="KW-0472">Membrane</keyword>
<keyword evidence="4" id="KW-0050">Antiport</keyword>
<evidence type="ECO:0000256" key="5">
    <source>
        <dbReference type="ARBA" id="ARBA00022692"/>
    </source>
</evidence>
<keyword evidence="3" id="KW-0813">Transport</keyword>
<evidence type="ECO:0000256" key="1">
    <source>
        <dbReference type="ARBA" id="ARBA00004141"/>
    </source>
</evidence>
<feature type="transmembrane region" description="Helical" evidence="11">
    <location>
        <begin position="88"/>
        <end position="111"/>
    </location>
</feature>
<keyword evidence="6 11" id="KW-1133">Transmembrane helix</keyword>
<dbReference type="GO" id="GO:0015297">
    <property type="term" value="F:antiporter activity"/>
    <property type="evidence" value="ECO:0007669"/>
    <property type="project" value="UniProtKB-KW"/>
</dbReference>
<comment type="subcellular location">
    <subcellularLocation>
        <location evidence="1">Membrane</location>
        <topology evidence="1">Multi-pass membrane protein</topology>
    </subcellularLocation>
</comment>
<gene>
    <name evidence="13" type="primary">ybaL</name>
    <name evidence="13" type="ORF">RBATCC27255_01911</name>
</gene>
<name>A0A2N0UJ78_9FIRM</name>
<evidence type="ECO:0000259" key="12">
    <source>
        <dbReference type="Pfam" id="PF00999"/>
    </source>
</evidence>
<comment type="caution">
    <text evidence="13">The sequence shown here is derived from an EMBL/GenBank/DDBJ whole genome shotgun (WGS) entry which is preliminary data.</text>
</comment>
<comment type="similarity">
    <text evidence="2">Belongs to the monovalent cation:proton antiporter 2 (CPA2) transporter (TC 2.A.37) family.</text>
</comment>
<keyword evidence="10" id="KW-0739">Sodium transport</keyword>
<evidence type="ECO:0000313" key="14">
    <source>
        <dbReference type="Proteomes" id="UP000233425"/>
    </source>
</evidence>
<feature type="transmembrane region" description="Helical" evidence="11">
    <location>
        <begin position="12"/>
        <end position="29"/>
    </location>
</feature>
<feature type="transmembrane region" description="Helical" evidence="11">
    <location>
        <begin position="57"/>
        <end position="76"/>
    </location>
</feature>
<dbReference type="InterPro" id="IPR038770">
    <property type="entry name" value="Na+/solute_symporter_sf"/>
</dbReference>
<dbReference type="InterPro" id="IPR006153">
    <property type="entry name" value="Cation/H_exchanger_TM"/>
</dbReference>
<proteinExistence type="inferred from homology"/>